<keyword evidence="3" id="KW-1185">Reference proteome</keyword>
<feature type="compositionally biased region" description="Basic and acidic residues" evidence="1">
    <location>
        <begin position="383"/>
        <end position="394"/>
    </location>
</feature>
<dbReference type="EMBL" id="NBIV01000027">
    <property type="protein sequence ID" value="PXF47181.1"/>
    <property type="molecule type" value="Genomic_DNA"/>
</dbReference>
<evidence type="ECO:0000313" key="2">
    <source>
        <dbReference type="EMBL" id="PXF47181.1"/>
    </source>
</evidence>
<gene>
    <name evidence="2" type="ORF">BWQ96_02956</name>
</gene>
<name>A0A2V3IYI3_9FLOR</name>
<dbReference type="OrthoDB" id="10672346at2759"/>
<dbReference type="Proteomes" id="UP000247409">
    <property type="component" value="Unassembled WGS sequence"/>
</dbReference>
<dbReference type="AlphaFoldDB" id="A0A2V3IYI3"/>
<comment type="caution">
    <text evidence="2">The sequence shown here is derived from an EMBL/GenBank/DDBJ whole genome shotgun (WGS) entry which is preliminary data.</text>
</comment>
<feature type="compositionally biased region" description="Basic residues" evidence="1">
    <location>
        <begin position="445"/>
        <end position="454"/>
    </location>
</feature>
<evidence type="ECO:0000313" key="3">
    <source>
        <dbReference type="Proteomes" id="UP000247409"/>
    </source>
</evidence>
<protein>
    <submittedName>
        <fullName evidence="2">Uncharacterized protein</fullName>
    </submittedName>
</protein>
<feature type="region of interest" description="Disordered" evidence="1">
    <location>
        <begin position="345"/>
        <end position="490"/>
    </location>
</feature>
<proteinExistence type="predicted"/>
<feature type="compositionally biased region" description="Basic residues" evidence="1">
    <location>
        <begin position="467"/>
        <end position="484"/>
    </location>
</feature>
<sequence length="490" mass="52433">MACANGSNAAFTVVPAVRAYRASHPSLCAASPALHARACAEAPRKPNPTSISAPQQGAITTPHRAPSLFNGPEAVLGVLLAAVALLSDFARNFATLVATPRPASEHSKFPFLHACAHELQATLSRTRQLLEQSQHILQNGASHAADGDKNALLAVRQSMDDVMVQVHRCNQRAQQQLNDLQNALRTSSQNVLVQSSAQADAQAEVQRLRAELADKQASIDALTDQINRQQHLDDRSEQLEQVVQRLERNRASTEGEPGQTSGGGDPARSEMSLKEIKLNLKAEQLALSAEIAQAQVDSDVLSQDEVDALDMLKREMKAKKDLFKSRLNKAQTTVEKEEMNIERRDKAIDDVLHSIGPPESGGDEAMREDVVGEGDAAAGALSADKKSQIAKEGEPGGLDDNVAQESADVGDAENSADATKAGMQQQAVGSAQAVEGSNAVEKQGGKKSRARKRPSASDDTADDSAKRSTKGTKKSTRTRRRGRPPKIISE</sequence>
<organism evidence="2 3">
    <name type="scientific">Gracilariopsis chorda</name>
    <dbReference type="NCBI Taxonomy" id="448386"/>
    <lineage>
        <taxon>Eukaryota</taxon>
        <taxon>Rhodophyta</taxon>
        <taxon>Florideophyceae</taxon>
        <taxon>Rhodymeniophycidae</taxon>
        <taxon>Gracilariales</taxon>
        <taxon>Gracilariaceae</taxon>
        <taxon>Gracilariopsis</taxon>
    </lineage>
</organism>
<evidence type="ECO:0000256" key="1">
    <source>
        <dbReference type="SAM" id="MobiDB-lite"/>
    </source>
</evidence>
<feature type="region of interest" description="Disordered" evidence="1">
    <location>
        <begin position="247"/>
        <end position="269"/>
    </location>
</feature>
<accession>A0A2V3IYI3</accession>
<reference evidence="2 3" key="1">
    <citation type="journal article" date="2018" name="Mol. Biol. Evol.">
        <title>Analysis of the draft genome of the red seaweed Gracilariopsis chorda provides insights into genome size evolution in Rhodophyta.</title>
        <authorList>
            <person name="Lee J."/>
            <person name="Yang E.C."/>
            <person name="Graf L."/>
            <person name="Yang J.H."/>
            <person name="Qiu H."/>
            <person name="Zel Zion U."/>
            <person name="Chan C.X."/>
            <person name="Stephens T.G."/>
            <person name="Weber A.P.M."/>
            <person name="Boo G.H."/>
            <person name="Boo S.M."/>
            <person name="Kim K.M."/>
            <person name="Shin Y."/>
            <person name="Jung M."/>
            <person name="Lee S.J."/>
            <person name="Yim H.S."/>
            <person name="Lee J.H."/>
            <person name="Bhattacharya D."/>
            <person name="Yoon H.S."/>
        </authorList>
    </citation>
    <scope>NUCLEOTIDE SEQUENCE [LARGE SCALE GENOMIC DNA]</scope>
    <source>
        <strain evidence="2 3">SKKU-2015</strain>
        <tissue evidence="2">Whole body</tissue>
    </source>
</reference>